<reference evidence="3" key="1">
    <citation type="journal article" date="2019" name="Int. J. Syst. Evol. Microbiol.">
        <title>The Global Catalogue of Microorganisms (GCM) 10K type strain sequencing project: providing services to taxonomists for standard genome sequencing and annotation.</title>
        <authorList>
            <consortium name="The Broad Institute Genomics Platform"/>
            <consortium name="The Broad Institute Genome Sequencing Center for Infectious Disease"/>
            <person name="Wu L."/>
            <person name="Ma J."/>
        </authorList>
    </citation>
    <scope>NUCLEOTIDE SEQUENCE [LARGE SCALE GENOMIC DNA]</scope>
    <source>
        <strain evidence="3">KCTC 42473</strain>
    </source>
</reference>
<protein>
    <submittedName>
        <fullName evidence="2">Right-handed parallel beta-helix repeat-containing protein</fullName>
    </submittedName>
</protein>
<dbReference type="InterPro" id="IPR012334">
    <property type="entry name" value="Pectin_lyas_fold"/>
</dbReference>
<dbReference type="Proteomes" id="UP001595539">
    <property type="component" value="Unassembled WGS sequence"/>
</dbReference>
<dbReference type="RefSeq" id="WP_377763451.1">
    <property type="nucleotide sequence ID" value="NZ_JBHRXY010000023.1"/>
</dbReference>
<proteinExistence type="predicted"/>
<comment type="caution">
    <text evidence="2">The sequence shown here is derived from an EMBL/GenBank/DDBJ whole genome shotgun (WGS) entry which is preliminary data.</text>
</comment>
<dbReference type="Gene3D" id="2.160.20.10">
    <property type="entry name" value="Single-stranded right-handed beta-helix, Pectin lyase-like"/>
    <property type="match status" value="1"/>
</dbReference>
<evidence type="ECO:0000256" key="1">
    <source>
        <dbReference type="SAM" id="MobiDB-lite"/>
    </source>
</evidence>
<keyword evidence="3" id="KW-1185">Reference proteome</keyword>
<name>A0ABV7U846_9RHOB</name>
<feature type="compositionally biased region" description="Low complexity" evidence="1">
    <location>
        <begin position="43"/>
        <end position="61"/>
    </location>
</feature>
<organism evidence="2 3">
    <name type="scientific">Paracoccus angustae</name>
    <dbReference type="NCBI Taxonomy" id="1671480"/>
    <lineage>
        <taxon>Bacteria</taxon>
        <taxon>Pseudomonadati</taxon>
        <taxon>Pseudomonadota</taxon>
        <taxon>Alphaproteobacteria</taxon>
        <taxon>Rhodobacterales</taxon>
        <taxon>Paracoccaceae</taxon>
        <taxon>Paracoccus</taxon>
    </lineage>
</organism>
<evidence type="ECO:0000313" key="2">
    <source>
        <dbReference type="EMBL" id="MFC3631249.1"/>
    </source>
</evidence>
<dbReference type="InterPro" id="IPR011050">
    <property type="entry name" value="Pectin_lyase_fold/virulence"/>
</dbReference>
<evidence type="ECO:0000313" key="3">
    <source>
        <dbReference type="Proteomes" id="UP001595539"/>
    </source>
</evidence>
<dbReference type="EMBL" id="JBHRXY010000023">
    <property type="protein sequence ID" value="MFC3631249.1"/>
    <property type="molecule type" value="Genomic_DNA"/>
</dbReference>
<feature type="region of interest" description="Disordered" evidence="1">
    <location>
        <begin position="43"/>
        <end position="65"/>
    </location>
</feature>
<dbReference type="SUPFAM" id="SSF51126">
    <property type="entry name" value="Pectin lyase-like"/>
    <property type="match status" value="1"/>
</dbReference>
<sequence>MPLRDLPVALPGSVGSNGSDLQAEDIGALEALQAVSPVVVSPKPVATGSEPQAEPPAASAFPPEPIHSLTAEAGRVLTIEAKATGEIASIQILSQSSHGHVGVNPDNSLSLVLSEDPHDTADISFRYRIVYENGGTQDVQAQVDVTAGQAPEGWGSGDFYMLETDADGRVVVEHGENHRKIHVTEGAHGLTRAGIAEAEGIAESQVTAEWLKGHPEYGATPDKALATDLGMELWYATTGREVGPNSNWLLFERGYEYEGVGRVVDRGAAGESALNPMYVGAYGEGNDPLVDSKIDVFQDPVSHVVIQGIDSTNFRALLGENLLLDDVGITRDGLVAENVRNFTLMNSDIVDVARAAPLNSGAAWDAGANKVSGVYVSNIDGALIQNNLFDRNGWAEGYDPALSASDPMPPSKFNHNLYVQSGNIDVTIRDNVLMRGSSFGAQVRPGGVLEDNTFLDNNAAVNFFGLTNHTLALNNVVTSAGHRQLAMPDGALSMGIDNYGKQDSLIGNIIAHLSDPNNPAEQAAKTIVHPALADTETYVDDTIIYNWGARGKSPYDQNLDGLSLPLLNQTTIQNFTAQLLGRERATISDLADYLRAQPDGRPEGTVDADVVNAFFREGFGLDTTLRAGAEVLRFAPDHRAEGLRWDNRLNWSTGDLPGTQNGDSVDLGGNRVLFGSETVTVDDFIFGDFGQLKATSGRLEIGGDVSTARTGNLLHVDNAGQVWVDGYGGSGLLDIVLTGGRFANTGAFAGETRISVSEDAQLLLATADARFDLAGGSSLTITGGRAKVGFDGGDGTAATLRMHDAATLSFVADATGLGKIAEFRSGAFATPDVMSGLRLDGDLSVDLSALGTKTGGAWTLIDADQMIGSFDGISIAGLGTDRDALIRYDYARDEVVLLVSEAGLGSGQIQSAPVGDADFAGHVQDAGLEALWTDLHAAMPQVTDDPI</sequence>
<gene>
    <name evidence="2" type="ORF">ACFOM8_17575</name>
</gene>
<accession>A0ABV7U846</accession>